<reference evidence="2" key="1">
    <citation type="submission" date="2021-02" db="EMBL/GenBank/DDBJ databases">
        <authorList>
            <person name="Nowell W R."/>
        </authorList>
    </citation>
    <scope>NUCLEOTIDE SEQUENCE</scope>
    <source>
        <strain evidence="2">Ploen Becks lab</strain>
    </source>
</reference>
<dbReference type="EMBL" id="CAJNOC010004254">
    <property type="protein sequence ID" value="CAF1014941.1"/>
    <property type="molecule type" value="Genomic_DNA"/>
</dbReference>
<evidence type="ECO:0000313" key="3">
    <source>
        <dbReference type="Proteomes" id="UP000663879"/>
    </source>
</evidence>
<dbReference type="PANTHER" id="PTHR47163">
    <property type="entry name" value="DDE_TNP_IS1595 DOMAIN-CONTAINING PROTEIN"/>
    <property type="match status" value="1"/>
</dbReference>
<organism evidence="2 3">
    <name type="scientific">Brachionus calyciflorus</name>
    <dbReference type="NCBI Taxonomy" id="104777"/>
    <lineage>
        <taxon>Eukaryota</taxon>
        <taxon>Metazoa</taxon>
        <taxon>Spiralia</taxon>
        <taxon>Gnathifera</taxon>
        <taxon>Rotifera</taxon>
        <taxon>Eurotatoria</taxon>
        <taxon>Monogononta</taxon>
        <taxon>Pseudotrocha</taxon>
        <taxon>Ploima</taxon>
        <taxon>Brachionidae</taxon>
        <taxon>Brachionus</taxon>
    </lineage>
</organism>
<proteinExistence type="predicted"/>
<dbReference type="AlphaFoldDB" id="A0A814HUY4"/>
<dbReference type="PANTHER" id="PTHR47163:SF2">
    <property type="entry name" value="SI:DKEY-17M8.2"/>
    <property type="match status" value="1"/>
</dbReference>
<accession>A0A814HUY4</accession>
<dbReference type="Proteomes" id="UP000663879">
    <property type="component" value="Unassembled WGS sequence"/>
</dbReference>
<gene>
    <name evidence="2" type="ORF">OXX778_LOCUS17081</name>
</gene>
<dbReference type="Pfam" id="PF12762">
    <property type="entry name" value="DDE_Tnp_IS1595"/>
    <property type="match status" value="1"/>
</dbReference>
<feature type="domain" description="ISXO2-like transposase" evidence="1">
    <location>
        <begin position="67"/>
        <end position="213"/>
    </location>
</feature>
<dbReference type="InterPro" id="IPR024445">
    <property type="entry name" value="Tnp_ISXO2-like"/>
</dbReference>
<protein>
    <recommendedName>
        <fullName evidence="1">ISXO2-like transposase domain-containing protein</fullName>
    </recommendedName>
</protein>
<evidence type="ECO:0000313" key="2">
    <source>
        <dbReference type="EMBL" id="CAF1014941.1"/>
    </source>
</evidence>
<dbReference type="NCBIfam" id="NF033547">
    <property type="entry name" value="transpos_IS1595"/>
    <property type="match status" value="1"/>
</dbReference>
<dbReference type="OrthoDB" id="6611384at2759"/>
<name>A0A814HUY4_9BILA</name>
<keyword evidence="3" id="KW-1185">Reference proteome</keyword>
<evidence type="ECO:0000259" key="1">
    <source>
        <dbReference type="SMART" id="SM01126"/>
    </source>
</evidence>
<sequence>MSYRNNTFLDFFDLSVNKLFNIIYHWSIQCSQTDIQEILKVSRPTINKVFQNLRKVCIKQLNKENIVLGGNGVVVEIDESLFVRVKHNKGKDLKRDQVWVFGLYERDTTRCLFFVVVKRDAVNLLNLIYKYVAPNSIIHSDCWASYNRIKRLDKNYVHRTVNHDLYFVDPVTRCHTNSIESIWCSAKMHLKKMRGVKRCYLQSYLDEYTWRHNKNLTRYGAFEAVLSSISNIYQPGKNLKEEKDKVDDLLDDLDAMEINDQEFEFGDDDKERVPLEDGNIDELNPLVEQVVDPLVDPVVDPLVEPVVDPLVELIYEVNPLSKLDLLSFEETIDLIIKQIEEGLYLEYRFSSDLNKAQRKIIYEKCDLKNINYSKSGTRYVIVTIGINKVKNDTEILKNAKELIAKELKSLSQVECPRDENVDKILIENDESVKRGKRGRPKKNLKFNFS</sequence>
<comment type="caution">
    <text evidence="2">The sequence shown here is derived from an EMBL/GenBank/DDBJ whole genome shotgun (WGS) entry which is preliminary data.</text>
</comment>
<dbReference type="InterPro" id="IPR053164">
    <property type="entry name" value="IS1016-like_transposase"/>
</dbReference>
<dbReference type="SMART" id="SM01126">
    <property type="entry name" value="DDE_Tnp_IS1595"/>
    <property type="match status" value="1"/>
</dbReference>